<evidence type="ECO:0000313" key="2">
    <source>
        <dbReference type="EMBL" id="KAB1066168.1"/>
    </source>
</evidence>
<dbReference type="Proteomes" id="UP000435357">
    <property type="component" value="Unassembled WGS sequence"/>
</dbReference>
<gene>
    <name evidence="2" type="ORF">F3059_01465</name>
</gene>
<accession>A0A6N6M7U4</accession>
<dbReference type="OrthoDB" id="1441655at2"/>
<proteinExistence type="predicted"/>
<reference evidence="2 3" key="1">
    <citation type="submission" date="2019-09" db="EMBL/GenBank/DDBJ databases">
        <title>Genomes of Cryomorphaceae.</title>
        <authorList>
            <person name="Bowman J.P."/>
        </authorList>
    </citation>
    <scope>NUCLEOTIDE SEQUENCE [LARGE SCALE GENOMIC DNA]</scope>
    <source>
        <strain evidence="2 3">KCTC 52047</strain>
    </source>
</reference>
<feature type="compositionally biased region" description="Polar residues" evidence="1">
    <location>
        <begin position="22"/>
        <end position="33"/>
    </location>
</feature>
<feature type="compositionally biased region" description="Polar residues" evidence="1">
    <location>
        <begin position="1"/>
        <end position="13"/>
    </location>
</feature>
<comment type="caution">
    <text evidence="2">The sequence shown here is derived from an EMBL/GenBank/DDBJ whole genome shotgun (WGS) entry which is preliminary data.</text>
</comment>
<dbReference type="AlphaFoldDB" id="A0A6N6M7U4"/>
<dbReference type="RefSeq" id="WP_151166156.1">
    <property type="nucleotide sequence ID" value="NZ_WACR01000001.1"/>
</dbReference>
<name>A0A6N6M7U4_9FLAO</name>
<organism evidence="2 3">
    <name type="scientific">Salibacter halophilus</name>
    <dbReference type="NCBI Taxonomy" id="1803916"/>
    <lineage>
        <taxon>Bacteria</taxon>
        <taxon>Pseudomonadati</taxon>
        <taxon>Bacteroidota</taxon>
        <taxon>Flavobacteriia</taxon>
        <taxon>Flavobacteriales</taxon>
        <taxon>Salibacteraceae</taxon>
        <taxon>Salibacter</taxon>
    </lineage>
</organism>
<protein>
    <recommendedName>
        <fullName evidence="4">DNA polymerase III subunit gamma/tau</fullName>
    </recommendedName>
</protein>
<evidence type="ECO:0000256" key="1">
    <source>
        <dbReference type="SAM" id="MobiDB-lite"/>
    </source>
</evidence>
<feature type="region of interest" description="Disordered" evidence="1">
    <location>
        <begin position="1"/>
        <end position="76"/>
    </location>
</feature>
<keyword evidence="3" id="KW-1185">Reference proteome</keyword>
<sequence>MSGKANPQNQSQGEKIRREVRNNAQKGSDQNSPKRVVRPLQDKFRSKSVIRIKKQESENSSNSNDNKDESVVSGETRNFTKEEFDAAWEETTVEFLNDGKKSLASMLKRRDPEVDIDNATVHIKLDHKAAKLEFDGYRSDLLGKLKSKLRNDNIQLSFDILKQKDDADKGKLFTNSDKFNKLADKNPALKTLRKKLGLDYDF</sequence>
<evidence type="ECO:0000313" key="3">
    <source>
        <dbReference type="Proteomes" id="UP000435357"/>
    </source>
</evidence>
<dbReference type="EMBL" id="WACR01000001">
    <property type="protein sequence ID" value="KAB1066168.1"/>
    <property type="molecule type" value="Genomic_DNA"/>
</dbReference>
<evidence type="ECO:0008006" key="4">
    <source>
        <dbReference type="Google" id="ProtNLM"/>
    </source>
</evidence>